<feature type="compositionally biased region" description="Basic and acidic residues" evidence="1">
    <location>
        <begin position="94"/>
        <end position="116"/>
    </location>
</feature>
<organism evidence="3 4">
    <name type="scientific">Aedoeadaptatus coxii</name>
    <dbReference type="NCBI Taxonomy" id="755172"/>
    <lineage>
        <taxon>Bacteria</taxon>
        <taxon>Bacillati</taxon>
        <taxon>Bacillota</taxon>
        <taxon>Tissierellia</taxon>
        <taxon>Tissierellales</taxon>
        <taxon>Peptoniphilaceae</taxon>
        <taxon>Aedoeadaptatus</taxon>
    </lineage>
</organism>
<accession>A0A134AHS5</accession>
<feature type="region of interest" description="Disordered" evidence="1">
    <location>
        <begin position="227"/>
        <end position="273"/>
    </location>
</feature>
<dbReference type="EMBL" id="LSDG01000022">
    <property type="protein sequence ID" value="KXB67214.1"/>
    <property type="molecule type" value="Genomic_DNA"/>
</dbReference>
<sequence length="542" mass="61534">MYCFQCGEELVEGAKFCHLCGANQAEAKKLFEKNFKNSSPDLTFDRSKGSGGDTKVAYSSDPDNGEYIKSYMNKVDTKVGESIKKHETLTGIKKQEDKFKKSEAKKQKDSQKKKETVIPQDAFEAVPEKEPKKKKSFSSIWKSFIDEEDNPYSVFGDMAERLEHEEAALSADEDDNLRISQDVEDDRFAQTGEVSTLNKKVNEILDAQEHEKNEEKMTPKGVLSSFFSRDKKDDEPIAHEAFVASGEKEIDRVDEVKHSGDDPSGKVEPDETVIDLTRHEDGKETIIPEDAHDEALQDMALESDEKTKSPRISPLASLKHMLTDLKRSQGKQKETSEKKDSPNHHDKYHMDQIGELFEVSKAAAKLEMARNRVLAKGEQGLRGLFGIGILISALPVFFAFRRIVFLPLLFIVLKVFLTLFTFYFANNVARRNTCVEDDLKARTVDNLLHWILYLIPVTVFFFILPSSFAMGRTVLGSVTPHILLSILMYAWVIFLAVSSAQRILPKKNTFEFMAWYGIIFISFDLLAKLFWIIMNILTSTFA</sequence>
<feature type="region of interest" description="Disordered" evidence="1">
    <location>
        <begin position="94"/>
        <end position="134"/>
    </location>
</feature>
<dbReference type="STRING" id="755172.HMPREF1863_00688"/>
<keyword evidence="4" id="KW-1185">Reference proteome</keyword>
<evidence type="ECO:0000256" key="1">
    <source>
        <dbReference type="SAM" id="MobiDB-lite"/>
    </source>
</evidence>
<gene>
    <name evidence="3" type="ORF">HMPREF1863_00688</name>
</gene>
<protein>
    <submittedName>
        <fullName evidence="3">Uncharacterized protein</fullName>
    </submittedName>
</protein>
<feature type="compositionally biased region" description="Basic and acidic residues" evidence="1">
    <location>
        <begin position="228"/>
        <end position="238"/>
    </location>
</feature>
<feature type="region of interest" description="Disordered" evidence="1">
    <location>
        <begin position="323"/>
        <end position="347"/>
    </location>
</feature>
<proteinExistence type="predicted"/>
<evidence type="ECO:0000313" key="3">
    <source>
        <dbReference type="EMBL" id="KXB67214.1"/>
    </source>
</evidence>
<feature type="transmembrane region" description="Helical" evidence="2">
    <location>
        <begin position="482"/>
        <end position="500"/>
    </location>
</feature>
<keyword evidence="2" id="KW-1133">Transmembrane helix</keyword>
<dbReference type="OrthoDB" id="1694716at2"/>
<feature type="transmembrane region" description="Helical" evidence="2">
    <location>
        <begin position="404"/>
        <end position="426"/>
    </location>
</feature>
<feature type="transmembrane region" description="Helical" evidence="2">
    <location>
        <begin position="447"/>
        <end position="470"/>
    </location>
</feature>
<feature type="region of interest" description="Disordered" evidence="1">
    <location>
        <begin position="166"/>
        <end position="194"/>
    </location>
</feature>
<feature type="compositionally biased region" description="Basic and acidic residues" evidence="1">
    <location>
        <begin position="246"/>
        <end position="269"/>
    </location>
</feature>
<dbReference type="RefSeq" id="WP_068367287.1">
    <property type="nucleotide sequence ID" value="NZ_CAMYBE010000013.1"/>
</dbReference>
<dbReference type="AlphaFoldDB" id="A0A134AHS5"/>
<dbReference type="PATRIC" id="fig|755172.3.peg.659"/>
<dbReference type="Proteomes" id="UP000070442">
    <property type="component" value="Unassembled WGS sequence"/>
</dbReference>
<keyword evidence="2" id="KW-0812">Transmembrane</keyword>
<feature type="transmembrane region" description="Helical" evidence="2">
    <location>
        <begin position="380"/>
        <end position="398"/>
    </location>
</feature>
<comment type="caution">
    <text evidence="3">The sequence shown here is derived from an EMBL/GenBank/DDBJ whole genome shotgun (WGS) entry which is preliminary data.</text>
</comment>
<feature type="transmembrane region" description="Helical" evidence="2">
    <location>
        <begin position="512"/>
        <end position="534"/>
    </location>
</feature>
<name>A0A134AHS5_9FIRM</name>
<evidence type="ECO:0000256" key="2">
    <source>
        <dbReference type="SAM" id="Phobius"/>
    </source>
</evidence>
<keyword evidence="2" id="KW-0472">Membrane</keyword>
<reference evidence="4" key="1">
    <citation type="submission" date="2016-01" db="EMBL/GenBank/DDBJ databases">
        <authorList>
            <person name="Mitreva M."/>
            <person name="Pepin K.H."/>
            <person name="Mihindukulasuriya K.A."/>
            <person name="Fulton R."/>
            <person name="Fronick C."/>
            <person name="O'Laughlin M."/>
            <person name="Miner T."/>
            <person name="Herter B."/>
            <person name="Rosa B.A."/>
            <person name="Cordes M."/>
            <person name="Tomlinson C."/>
            <person name="Wollam A."/>
            <person name="Palsikar V.B."/>
            <person name="Mardis E.R."/>
            <person name="Wilson R.K."/>
        </authorList>
    </citation>
    <scope>NUCLEOTIDE SEQUENCE [LARGE SCALE GENOMIC DNA]</scope>
    <source>
        <strain evidence="4">DNF00729</strain>
    </source>
</reference>
<evidence type="ECO:0000313" key="4">
    <source>
        <dbReference type="Proteomes" id="UP000070442"/>
    </source>
</evidence>